<name>A0A918TD39_9BACT</name>
<evidence type="ECO:0000313" key="1">
    <source>
        <dbReference type="EMBL" id="GHC40154.1"/>
    </source>
</evidence>
<organism evidence="1 2">
    <name type="scientific">Roseibacillus persicicus</name>
    <dbReference type="NCBI Taxonomy" id="454148"/>
    <lineage>
        <taxon>Bacteria</taxon>
        <taxon>Pseudomonadati</taxon>
        <taxon>Verrucomicrobiota</taxon>
        <taxon>Verrucomicrobiia</taxon>
        <taxon>Verrucomicrobiales</taxon>
        <taxon>Verrucomicrobiaceae</taxon>
        <taxon>Roseibacillus</taxon>
    </lineage>
</organism>
<reference evidence="1" key="1">
    <citation type="journal article" date="2014" name="Int. J. Syst. Evol. Microbiol.">
        <title>Complete genome sequence of Corynebacterium casei LMG S-19264T (=DSM 44701T), isolated from a smear-ripened cheese.</title>
        <authorList>
            <consortium name="US DOE Joint Genome Institute (JGI-PGF)"/>
            <person name="Walter F."/>
            <person name="Albersmeier A."/>
            <person name="Kalinowski J."/>
            <person name="Ruckert C."/>
        </authorList>
    </citation>
    <scope>NUCLEOTIDE SEQUENCE</scope>
    <source>
        <strain evidence="1">KCTC 12988</strain>
    </source>
</reference>
<dbReference type="EMBL" id="BMXI01000001">
    <property type="protein sequence ID" value="GHC40154.1"/>
    <property type="molecule type" value="Genomic_DNA"/>
</dbReference>
<dbReference type="RefSeq" id="WP_189566214.1">
    <property type="nucleotide sequence ID" value="NZ_BMXI01000001.1"/>
</dbReference>
<reference evidence="1" key="2">
    <citation type="submission" date="2020-09" db="EMBL/GenBank/DDBJ databases">
        <authorList>
            <person name="Sun Q."/>
            <person name="Kim S."/>
        </authorList>
    </citation>
    <scope>NUCLEOTIDE SEQUENCE</scope>
    <source>
        <strain evidence="1">KCTC 12988</strain>
    </source>
</reference>
<dbReference type="SUPFAM" id="SSF69304">
    <property type="entry name" value="Tricorn protease N-terminal domain"/>
    <property type="match status" value="1"/>
</dbReference>
<dbReference type="AlphaFoldDB" id="A0A918TD39"/>
<dbReference type="Proteomes" id="UP000644507">
    <property type="component" value="Unassembled WGS sequence"/>
</dbReference>
<accession>A0A918TD39</accession>
<evidence type="ECO:0000313" key="2">
    <source>
        <dbReference type="Proteomes" id="UP000644507"/>
    </source>
</evidence>
<comment type="caution">
    <text evidence="1">The sequence shown here is derived from an EMBL/GenBank/DDBJ whole genome shotgun (WGS) entry which is preliminary data.</text>
</comment>
<gene>
    <name evidence="1" type="ORF">GCM10007100_00610</name>
</gene>
<proteinExistence type="predicted"/>
<protein>
    <submittedName>
        <fullName evidence="1">Uncharacterized protein</fullName>
    </submittedName>
</protein>
<sequence length="350" mass="38825">MKLVKNTSVPSALGWVDWLSEEKLILWHGDLCGFTVLDSVGFTEDWTFHESGVLLDRHIKVDGDRFVYADEGVLGVCDFKKKSCERFSCLEEFDFLVHVVDNVAILDGEDGVAVVVELDTGKTQRFSGANVICPCKGYGSKIIGYCETSDGEYPHYLWDFEKDGVFTLTDDQKKISLPSSWQDIRVWLLGEAGFAMFDAEGVSVYFFDWEGQFVGEITLGGDLDDSFQLFAVVPWRAEGELGAIIVAVDGVDRKQQLFTVKSMRIPKVEVNVTVNRLYIPEGGYGICGAKLIWVGESENGGKICSLDLQDGTKTVIFEGEPIFWLTCSQDGVFFGDRSHGDGDVSFLAIT</sequence>
<keyword evidence="2" id="KW-1185">Reference proteome</keyword>